<sequence>MHFYRSGLRAVAPLRCALLAALLVAACARHTPQNWQLTDIDGHLPDLRFALVADNGQAMNQDALRGKVVMVFFGYTHCPDICPTTLAKLSAVLKTVGPAANDARIAFISVDPARDDPASMHAYVDAFDAAHAIGLSGTSDDVEQLARRYRVAYAAERRDAAGQYEVTHSGAVYLFDRAGHARLIASVDAAPEKIAHDLRLLLATSS</sequence>
<dbReference type="InterPro" id="IPR036249">
    <property type="entry name" value="Thioredoxin-like_sf"/>
</dbReference>
<evidence type="ECO:0000256" key="1">
    <source>
        <dbReference type="ARBA" id="ARBA00010996"/>
    </source>
</evidence>
<evidence type="ECO:0000313" key="4">
    <source>
        <dbReference type="Proteomes" id="UP001082899"/>
    </source>
</evidence>
<dbReference type="Gene3D" id="3.40.30.10">
    <property type="entry name" value="Glutaredoxin"/>
    <property type="match status" value="1"/>
</dbReference>
<dbReference type="PROSITE" id="PS51257">
    <property type="entry name" value="PROKAR_LIPOPROTEIN"/>
    <property type="match status" value="1"/>
</dbReference>
<evidence type="ECO:0000313" key="3">
    <source>
        <dbReference type="EMBL" id="MCY0388527.1"/>
    </source>
</evidence>
<name>A0ABT3ZPX0_9BURK</name>
<protein>
    <submittedName>
        <fullName evidence="3">SCO family protein</fullName>
    </submittedName>
</protein>
<comment type="caution">
    <text evidence="3">The sequence shown here is derived from an EMBL/GenBank/DDBJ whole genome shotgun (WGS) entry which is preliminary data.</text>
</comment>
<accession>A0ABT3ZPX0</accession>
<dbReference type="CDD" id="cd02968">
    <property type="entry name" value="SCO"/>
    <property type="match status" value="1"/>
</dbReference>
<keyword evidence="2" id="KW-0732">Signal</keyword>
<dbReference type="EMBL" id="JAPMXC010000005">
    <property type="protein sequence ID" value="MCY0388527.1"/>
    <property type="molecule type" value="Genomic_DNA"/>
</dbReference>
<dbReference type="InterPro" id="IPR003782">
    <property type="entry name" value="SCO1/SenC"/>
</dbReference>
<dbReference type="SUPFAM" id="SSF52833">
    <property type="entry name" value="Thioredoxin-like"/>
    <property type="match status" value="1"/>
</dbReference>
<feature type="chain" id="PRO_5047333590" evidence="2">
    <location>
        <begin position="26"/>
        <end position="206"/>
    </location>
</feature>
<dbReference type="RefSeq" id="WP_267848420.1">
    <property type="nucleotide sequence ID" value="NZ_JAPMXC010000005.1"/>
</dbReference>
<comment type="similarity">
    <text evidence="1">Belongs to the SCO1/2 family.</text>
</comment>
<organism evidence="3 4">
    <name type="scientific">Robbsia betulipollinis</name>
    <dbReference type="NCBI Taxonomy" id="2981849"/>
    <lineage>
        <taxon>Bacteria</taxon>
        <taxon>Pseudomonadati</taxon>
        <taxon>Pseudomonadota</taxon>
        <taxon>Betaproteobacteria</taxon>
        <taxon>Burkholderiales</taxon>
        <taxon>Burkholderiaceae</taxon>
        <taxon>Robbsia</taxon>
    </lineage>
</organism>
<dbReference type="Pfam" id="PF02630">
    <property type="entry name" value="SCO1-SenC"/>
    <property type="match status" value="1"/>
</dbReference>
<keyword evidence="4" id="KW-1185">Reference proteome</keyword>
<dbReference type="PANTHER" id="PTHR12151:SF25">
    <property type="entry name" value="LINALOOL DEHYDRATASE_ISOMERASE DOMAIN-CONTAINING PROTEIN"/>
    <property type="match status" value="1"/>
</dbReference>
<proteinExistence type="inferred from homology"/>
<reference evidence="3" key="1">
    <citation type="submission" date="2022-11" db="EMBL/GenBank/DDBJ databases">
        <title>Robbsia betulipollinis sp. nov., isolated from pollen of birch (Betula pendula).</title>
        <authorList>
            <person name="Shi H."/>
            <person name="Ambika Manirajan B."/>
            <person name="Ratering S."/>
            <person name="Geissler-Plaum R."/>
            <person name="Schnell S."/>
        </authorList>
    </citation>
    <scope>NUCLEOTIDE SEQUENCE</scope>
    <source>
        <strain evidence="3">Bb-Pol-6</strain>
    </source>
</reference>
<dbReference type="Proteomes" id="UP001082899">
    <property type="component" value="Unassembled WGS sequence"/>
</dbReference>
<dbReference type="PANTHER" id="PTHR12151">
    <property type="entry name" value="ELECTRON TRANSPORT PROTIN SCO1/SENC FAMILY MEMBER"/>
    <property type="match status" value="1"/>
</dbReference>
<evidence type="ECO:0000256" key="2">
    <source>
        <dbReference type="SAM" id="SignalP"/>
    </source>
</evidence>
<gene>
    <name evidence="3" type="ORF">OVY01_15155</name>
</gene>
<feature type="signal peptide" evidence="2">
    <location>
        <begin position="1"/>
        <end position="25"/>
    </location>
</feature>